<dbReference type="EMBL" id="PVWO01000374">
    <property type="protein sequence ID" value="PSB51005.1"/>
    <property type="molecule type" value="Genomic_DNA"/>
</dbReference>
<dbReference type="Proteomes" id="UP000238937">
    <property type="component" value="Unassembled WGS sequence"/>
</dbReference>
<dbReference type="AlphaFoldDB" id="A0A2T1G180"/>
<reference evidence="1 2" key="1">
    <citation type="submission" date="2018-03" db="EMBL/GenBank/DDBJ databases">
        <title>The ancient ancestry and fast evolution of plastids.</title>
        <authorList>
            <person name="Moore K.R."/>
            <person name="Magnabosco C."/>
            <person name="Momper L."/>
            <person name="Gold D.A."/>
            <person name="Bosak T."/>
            <person name="Fournier G.P."/>
        </authorList>
    </citation>
    <scope>NUCLEOTIDE SEQUENCE [LARGE SCALE GENOMIC DNA]</scope>
    <source>
        <strain evidence="1 2">CCALA 037</strain>
    </source>
</reference>
<name>A0A2T1G180_9CYAN</name>
<proteinExistence type="predicted"/>
<dbReference type="InterPro" id="IPR024047">
    <property type="entry name" value="MM3350-like_sf"/>
</dbReference>
<keyword evidence="2" id="KW-1185">Reference proteome</keyword>
<dbReference type="Gene3D" id="3.10.290.30">
    <property type="entry name" value="MM3350-like"/>
    <property type="match status" value="1"/>
</dbReference>
<comment type="caution">
    <text evidence="1">The sequence shown here is derived from an EMBL/GenBank/DDBJ whole genome shotgun (WGS) entry which is preliminary data.</text>
</comment>
<dbReference type="RefSeq" id="WP_106309927.1">
    <property type="nucleotide sequence ID" value="NZ_PVWO01000374.1"/>
</dbReference>
<gene>
    <name evidence="1" type="ORF">C7B77_22050</name>
</gene>
<evidence type="ECO:0000313" key="1">
    <source>
        <dbReference type="EMBL" id="PSB51005.1"/>
    </source>
</evidence>
<dbReference type="OrthoDB" id="9814022at2"/>
<evidence type="ECO:0000313" key="2">
    <source>
        <dbReference type="Proteomes" id="UP000238937"/>
    </source>
</evidence>
<accession>A0A2T1G180</accession>
<organism evidence="1 2">
    <name type="scientific">Chamaesiphon polymorphus CCALA 037</name>
    <dbReference type="NCBI Taxonomy" id="2107692"/>
    <lineage>
        <taxon>Bacteria</taxon>
        <taxon>Bacillati</taxon>
        <taxon>Cyanobacteriota</taxon>
        <taxon>Cyanophyceae</taxon>
        <taxon>Gomontiellales</taxon>
        <taxon>Chamaesiphonaceae</taxon>
        <taxon>Chamaesiphon</taxon>
    </lineage>
</organism>
<sequence>MPRGKQSQGKCAYCSKEIAKGSVNKHLATCAERKQAIAIAEQKKGTSETLYHLRIQDAYTPDFWLNLEVRGSATLDKIDGYLRAIWLECCGHMSQFSVGGWSGEEISTKRKVSDIFEAGVELTHIYDFGTSSETLIKFVEIREGKPTTNKPIALMVRNLLPTSECIECKEAALFLCLECLHDLNVWGTLCDRHLEQHGHQDNYGEPLPLVNSPRLGMCGYDGPAEPPY</sequence>
<protein>
    <submittedName>
        <fullName evidence="1">Uncharacterized protein</fullName>
    </submittedName>
</protein>
<dbReference type="SUPFAM" id="SSF159941">
    <property type="entry name" value="MM3350-like"/>
    <property type="match status" value="1"/>
</dbReference>